<organism evidence="2 3">
    <name type="scientific">Phaeovibrio sulfidiphilus</name>
    <dbReference type="NCBI Taxonomy" id="1220600"/>
    <lineage>
        <taxon>Bacteria</taxon>
        <taxon>Pseudomonadati</taxon>
        <taxon>Pseudomonadota</taxon>
        <taxon>Alphaproteobacteria</taxon>
        <taxon>Rhodospirillales</taxon>
        <taxon>Rhodospirillaceae</taxon>
        <taxon>Phaeovibrio</taxon>
    </lineage>
</organism>
<keyword evidence="1" id="KW-0472">Membrane</keyword>
<sequence>MEFIPAVKQGLKKFFTFRGRASRSEFWWFYLFLCLVNTALYFVLLVPAMASQVQFDPETAQFAADPDGGGVGLLVLYLLALLVMFIPFMSAAVRRLHDGGRSGWWFLLSFIPVVGPIVLLIWWCTRGTSGPNAWGPDPLEPDAGAA</sequence>
<evidence type="ECO:0000256" key="1">
    <source>
        <dbReference type="SAM" id="Phobius"/>
    </source>
</evidence>
<keyword evidence="1" id="KW-0812">Transmembrane</keyword>
<dbReference type="EMBL" id="JACZHT010000001">
    <property type="protein sequence ID" value="MBE1236303.1"/>
    <property type="molecule type" value="Genomic_DNA"/>
</dbReference>
<gene>
    <name evidence="2" type="ORF">IHV25_01350</name>
</gene>
<dbReference type="AlphaFoldDB" id="A0A8J7CBL6"/>
<feature type="transmembrane region" description="Helical" evidence="1">
    <location>
        <begin position="70"/>
        <end position="92"/>
    </location>
</feature>
<evidence type="ECO:0000313" key="2">
    <source>
        <dbReference type="EMBL" id="MBE1236303.1"/>
    </source>
</evidence>
<dbReference type="Proteomes" id="UP000631034">
    <property type="component" value="Unassembled WGS sequence"/>
</dbReference>
<keyword evidence="1" id="KW-1133">Transmembrane helix</keyword>
<accession>A0A8J7CBL6</accession>
<dbReference type="GO" id="GO:0005886">
    <property type="term" value="C:plasma membrane"/>
    <property type="evidence" value="ECO:0007669"/>
    <property type="project" value="TreeGrafter"/>
</dbReference>
<keyword evidence="3" id="KW-1185">Reference proteome</keyword>
<dbReference type="Pfam" id="PF05656">
    <property type="entry name" value="DUF805"/>
    <property type="match status" value="1"/>
</dbReference>
<evidence type="ECO:0000313" key="3">
    <source>
        <dbReference type="Proteomes" id="UP000631034"/>
    </source>
</evidence>
<reference evidence="2" key="1">
    <citation type="submission" date="2020-10" db="EMBL/GenBank/DDBJ databases">
        <title>Genome sequence of the unusual species of purple photosynthetic bacteria, Phaeovibrio sulfidiphilus DSM 23193, type strain.</title>
        <authorList>
            <person name="Kyndt J.A."/>
            <person name="Meyer T.E."/>
        </authorList>
    </citation>
    <scope>NUCLEOTIDE SEQUENCE</scope>
    <source>
        <strain evidence="2">DSM 23193</strain>
    </source>
</reference>
<dbReference type="PANTHER" id="PTHR34980">
    <property type="entry name" value="INNER MEMBRANE PROTEIN-RELATED-RELATED"/>
    <property type="match status" value="1"/>
</dbReference>
<comment type="caution">
    <text evidence="2">The sequence shown here is derived from an EMBL/GenBank/DDBJ whole genome shotgun (WGS) entry which is preliminary data.</text>
</comment>
<dbReference type="InterPro" id="IPR008523">
    <property type="entry name" value="DUF805"/>
</dbReference>
<dbReference type="RefSeq" id="WP_192533171.1">
    <property type="nucleotide sequence ID" value="NZ_JACZHT010000001.1"/>
</dbReference>
<name>A0A8J7CBL6_9PROT</name>
<feature type="transmembrane region" description="Helical" evidence="1">
    <location>
        <begin position="104"/>
        <end position="123"/>
    </location>
</feature>
<protein>
    <submittedName>
        <fullName evidence="2">DUF805 domain-containing protein</fullName>
    </submittedName>
</protein>
<proteinExistence type="predicted"/>
<feature type="transmembrane region" description="Helical" evidence="1">
    <location>
        <begin position="27"/>
        <end position="50"/>
    </location>
</feature>
<dbReference type="PANTHER" id="PTHR34980:SF2">
    <property type="entry name" value="INNER MEMBRANE PROTEIN YHAH-RELATED"/>
    <property type="match status" value="1"/>
</dbReference>